<sequence>MGDTFFHRYLFRSMVFLWMVTLSVFVLTPATNIHHFHVKWISDPKAEANPSHGTVISLVDEKGTVLRESQVYIPCLIRSSVVKVFSGEVVEAYPTTTTTETAMESTHNGGWRCDYDANQKIRSTTSMGLRYNHKTLYLFLQESSQI</sequence>
<keyword evidence="1" id="KW-1133">Transmembrane helix</keyword>
<feature type="transmembrane region" description="Helical" evidence="1">
    <location>
        <begin position="9"/>
        <end position="27"/>
    </location>
</feature>
<proteinExistence type="predicted"/>
<protein>
    <recommendedName>
        <fullName evidence="4">Transmembrane protein</fullName>
    </recommendedName>
</protein>
<reference evidence="2 3" key="1">
    <citation type="submission" date="2020-12" db="EMBL/GenBank/DDBJ databases">
        <title>Concerted genomic and epigenomic changes stabilize Arabidopsis allopolyploids.</title>
        <authorList>
            <person name="Chen Z."/>
        </authorList>
    </citation>
    <scope>NUCLEOTIDE SEQUENCE [LARGE SCALE GENOMIC DNA]</scope>
    <source>
        <strain evidence="2">Allo738</strain>
        <tissue evidence="2">Leaf</tissue>
    </source>
</reference>
<dbReference type="AlphaFoldDB" id="A0A8T2BMI3"/>
<name>A0A8T2BMI3_9BRAS</name>
<dbReference type="EMBL" id="JAEFBK010000007">
    <property type="protein sequence ID" value="KAG7586732.1"/>
    <property type="molecule type" value="Genomic_DNA"/>
</dbReference>
<evidence type="ECO:0000313" key="2">
    <source>
        <dbReference type="EMBL" id="KAG7586732.1"/>
    </source>
</evidence>
<dbReference type="Proteomes" id="UP000694240">
    <property type="component" value="Chromosome 7"/>
</dbReference>
<evidence type="ECO:0000313" key="3">
    <source>
        <dbReference type="Proteomes" id="UP000694240"/>
    </source>
</evidence>
<keyword evidence="3" id="KW-1185">Reference proteome</keyword>
<accession>A0A8T2BMI3</accession>
<evidence type="ECO:0008006" key="4">
    <source>
        <dbReference type="Google" id="ProtNLM"/>
    </source>
</evidence>
<gene>
    <name evidence="2" type="ORF">ISN45_Aa02g020020</name>
</gene>
<evidence type="ECO:0000256" key="1">
    <source>
        <dbReference type="SAM" id="Phobius"/>
    </source>
</evidence>
<organism evidence="2 3">
    <name type="scientific">Arabidopsis thaliana x Arabidopsis arenosa</name>
    <dbReference type="NCBI Taxonomy" id="1240361"/>
    <lineage>
        <taxon>Eukaryota</taxon>
        <taxon>Viridiplantae</taxon>
        <taxon>Streptophyta</taxon>
        <taxon>Embryophyta</taxon>
        <taxon>Tracheophyta</taxon>
        <taxon>Spermatophyta</taxon>
        <taxon>Magnoliopsida</taxon>
        <taxon>eudicotyledons</taxon>
        <taxon>Gunneridae</taxon>
        <taxon>Pentapetalae</taxon>
        <taxon>rosids</taxon>
        <taxon>malvids</taxon>
        <taxon>Brassicales</taxon>
        <taxon>Brassicaceae</taxon>
        <taxon>Camelineae</taxon>
        <taxon>Arabidopsis</taxon>
    </lineage>
</organism>
<keyword evidence="1" id="KW-0472">Membrane</keyword>
<comment type="caution">
    <text evidence="2">The sequence shown here is derived from an EMBL/GenBank/DDBJ whole genome shotgun (WGS) entry which is preliminary data.</text>
</comment>
<keyword evidence="1" id="KW-0812">Transmembrane</keyword>